<sequence length="97" mass="10899">MKHSGNARECGFPEGINHCGVIESNWNEIVDIFGYMNLKESLLCICAYGFEKPSAIYSRDIIWLIKTGLTIAKINSGTIRLSGSNLSCLHWWNKCSE</sequence>
<reference evidence="1" key="1">
    <citation type="submission" date="2023-09" db="UniProtKB">
        <authorList>
            <consortium name="Ensembl"/>
        </authorList>
    </citation>
    <scope>IDENTIFICATION</scope>
</reference>
<name>A0A8C0W7B5_CASCN</name>
<proteinExistence type="predicted"/>
<dbReference type="Ensembl" id="ENSCCNT00000008342.1">
    <property type="protein sequence ID" value="ENSCCNP00000006346.1"/>
    <property type="gene ID" value="ENSCCNG00000006705.1"/>
</dbReference>
<evidence type="ECO:0000313" key="1">
    <source>
        <dbReference type="Ensembl" id="ENSCCNP00000006346.1"/>
    </source>
</evidence>
<organism evidence="1">
    <name type="scientific">Castor canadensis</name>
    <name type="common">American beaver</name>
    <dbReference type="NCBI Taxonomy" id="51338"/>
    <lineage>
        <taxon>Eukaryota</taxon>
        <taxon>Metazoa</taxon>
        <taxon>Chordata</taxon>
        <taxon>Craniata</taxon>
        <taxon>Vertebrata</taxon>
        <taxon>Euteleostomi</taxon>
        <taxon>Mammalia</taxon>
        <taxon>Eutheria</taxon>
        <taxon>Euarchontoglires</taxon>
        <taxon>Glires</taxon>
        <taxon>Rodentia</taxon>
        <taxon>Castorimorpha</taxon>
        <taxon>Castoridae</taxon>
        <taxon>Castor</taxon>
    </lineage>
</organism>
<protein>
    <submittedName>
        <fullName evidence="1">Uncharacterized protein</fullName>
    </submittedName>
</protein>
<dbReference type="AlphaFoldDB" id="A0A8C0W7B5"/>
<accession>A0A8C0W7B5</accession>